<dbReference type="Proteomes" id="UP001610411">
    <property type="component" value="Unassembled WGS sequence"/>
</dbReference>
<dbReference type="PANTHER" id="PTHR11586">
    <property type="entry name" value="TRNA-AMINOACYLATION COFACTOR ARC1 FAMILY MEMBER"/>
    <property type="match status" value="1"/>
</dbReference>
<protein>
    <submittedName>
        <fullName evidence="16">Tyrosine--tRNA ligase, cytoplasmic</fullName>
    </submittedName>
</protein>
<dbReference type="CDD" id="cd02799">
    <property type="entry name" value="tRNA_bind_EMAP-II_like"/>
    <property type="match status" value="1"/>
</dbReference>
<dbReference type="AlphaFoldDB" id="A0ABD2E1C8"/>
<evidence type="ECO:0000313" key="16">
    <source>
        <dbReference type="EMBL" id="KAL2772941.1"/>
    </source>
</evidence>
<dbReference type="PANTHER" id="PTHR11586:SF43">
    <property type="entry name" value="TYROSINE--TRNA LIGASE, CYTOPLASMIC"/>
    <property type="match status" value="1"/>
</dbReference>
<proteinExistence type="inferred from homology"/>
<dbReference type="Gene3D" id="3.40.50.620">
    <property type="entry name" value="HUPs"/>
    <property type="match status" value="2"/>
</dbReference>
<keyword evidence="3 12" id="KW-0820">tRNA-binding</keyword>
<evidence type="ECO:0000256" key="10">
    <source>
        <dbReference type="ARBA" id="ARBA00046131"/>
    </source>
</evidence>
<keyword evidence="8 13" id="KW-0648">Protein biosynthesis</keyword>
<keyword evidence="4 13" id="KW-0436">Ligase</keyword>
<evidence type="ECO:0000256" key="14">
    <source>
        <dbReference type="SAM" id="MobiDB-lite"/>
    </source>
</evidence>
<comment type="function">
    <text evidence="10">Tyrosine--tRNA ligase that catalyzes the attachment of tyrosine to tRNA(Tyr) in a two-step reaction: tyrosine is first activated by ATP to form Tyr-AMP and then transferred to the acceptor end of tRNA(Tyr). Also acts as a positive regulator of poly-ADP-ribosylation in the nucleus, independently of its tyrosine--tRNA ligase activity. Activity is switched upon resveratrol-binding: resveratrol strongly inhibits the tyrosine--tRNA ligase activity and promotes relocalization to the nucleus, where YARS1 specifically stimulates the poly-ADP-ribosyltransferase activity of PARP1.</text>
</comment>
<evidence type="ECO:0000256" key="11">
    <source>
        <dbReference type="ARBA" id="ARBA00046733"/>
    </source>
</evidence>
<dbReference type="FunFam" id="2.40.50.140:FF:000047">
    <property type="entry name" value="tyrosine--tRNA ligase, cytoplasmic isoform X2"/>
    <property type="match status" value="1"/>
</dbReference>
<comment type="subunit">
    <text evidence="11">Homodimer. Interacts (when binding to resveratrol) with PARP1; interaction stimulates the poly-ADP-ribosyltransferase activity of PARP1.</text>
</comment>
<dbReference type="SUPFAM" id="SSF52374">
    <property type="entry name" value="Nucleotidylyl transferase"/>
    <property type="match status" value="1"/>
</dbReference>
<reference evidence="16 17" key="1">
    <citation type="journal article" date="2024" name="G3 (Bethesda)">
        <title>A hybrid genome assembly of the endangered aye-aye (Daubentonia madagascariensis).</title>
        <authorList>
            <person name="Versoza C.J."/>
            <person name="Pfeifer S.P."/>
        </authorList>
    </citation>
    <scope>NUCLEOTIDE SEQUENCE [LARGE SCALE GENOMIC DNA]</scope>
    <source>
        <strain evidence="16">6821</strain>
    </source>
</reference>
<feature type="domain" description="TRNA-binding" evidence="15">
    <location>
        <begin position="191"/>
        <end position="295"/>
    </location>
</feature>
<dbReference type="PROSITE" id="PS50886">
    <property type="entry name" value="TRBD"/>
    <property type="match status" value="1"/>
</dbReference>
<dbReference type="GO" id="GO:0005524">
    <property type="term" value="F:ATP binding"/>
    <property type="evidence" value="ECO:0007669"/>
    <property type="project" value="UniProtKB-KW"/>
</dbReference>
<dbReference type="Pfam" id="PF00579">
    <property type="entry name" value="tRNA-synt_1b"/>
    <property type="match status" value="1"/>
</dbReference>
<evidence type="ECO:0000256" key="13">
    <source>
        <dbReference type="RuleBase" id="RU363036"/>
    </source>
</evidence>
<dbReference type="InterPro" id="IPR014729">
    <property type="entry name" value="Rossmann-like_a/b/a_fold"/>
</dbReference>
<dbReference type="Gene3D" id="2.40.50.140">
    <property type="entry name" value="Nucleic acid-binding proteins"/>
    <property type="match status" value="1"/>
</dbReference>
<evidence type="ECO:0000256" key="7">
    <source>
        <dbReference type="ARBA" id="ARBA00022884"/>
    </source>
</evidence>
<evidence type="ECO:0000313" key="17">
    <source>
        <dbReference type="Proteomes" id="UP001610411"/>
    </source>
</evidence>
<keyword evidence="17" id="KW-1185">Reference proteome</keyword>
<name>A0ABD2E1C8_DAUMA</name>
<accession>A0ABD2E1C8</accession>
<evidence type="ECO:0000256" key="8">
    <source>
        <dbReference type="ARBA" id="ARBA00022917"/>
    </source>
</evidence>
<dbReference type="Pfam" id="PF01588">
    <property type="entry name" value="tRNA_bind"/>
    <property type="match status" value="1"/>
</dbReference>
<keyword evidence="6 13" id="KW-0067">ATP-binding</keyword>
<evidence type="ECO:0000256" key="2">
    <source>
        <dbReference type="ARBA" id="ARBA00022490"/>
    </source>
</evidence>
<evidence type="ECO:0000256" key="9">
    <source>
        <dbReference type="ARBA" id="ARBA00023146"/>
    </source>
</evidence>
<dbReference type="GO" id="GO:0000049">
    <property type="term" value="F:tRNA binding"/>
    <property type="evidence" value="ECO:0007669"/>
    <property type="project" value="UniProtKB-UniRule"/>
</dbReference>
<dbReference type="EMBL" id="JBFSEQ010000007">
    <property type="protein sequence ID" value="KAL2772941.1"/>
    <property type="molecule type" value="Genomic_DNA"/>
</dbReference>
<evidence type="ECO:0000259" key="15">
    <source>
        <dbReference type="PROSITE" id="PS50886"/>
    </source>
</evidence>
<dbReference type="InterPro" id="IPR051270">
    <property type="entry name" value="Tyrosine-tRNA_ligase_regulator"/>
</dbReference>
<keyword evidence="5 13" id="KW-0547">Nucleotide-binding</keyword>
<evidence type="ECO:0000256" key="4">
    <source>
        <dbReference type="ARBA" id="ARBA00022598"/>
    </source>
</evidence>
<dbReference type="InterPro" id="IPR002547">
    <property type="entry name" value="tRNA-bd_dom"/>
</dbReference>
<evidence type="ECO:0000256" key="3">
    <source>
        <dbReference type="ARBA" id="ARBA00022555"/>
    </source>
</evidence>
<dbReference type="SUPFAM" id="SSF50249">
    <property type="entry name" value="Nucleic acid-binding proteins"/>
    <property type="match status" value="1"/>
</dbReference>
<comment type="similarity">
    <text evidence="13">Belongs to the class-I aminoacyl-tRNA synthetase family.</text>
</comment>
<dbReference type="InterPro" id="IPR012340">
    <property type="entry name" value="NA-bd_OB-fold"/>
</dbReference>
<keyword evidence="9 13" id="KW-0030">Aminoacyl-tRNA synthetase</keyword>
<evidence type="ECO:0000256" key="12">
    <source>
        <dbReference type="PROSITE-ProRule" id="PRU00209"/>
    </source>
</evidence>
<evidence type="ECO:0000256" key="6">
    <source>
        <dbReference type="ARBA" id="ARBA00022840"/>
    </source>
</evidence>
<dbReference type="InterPro" id="IPR002305">
    <property type="entry name" value="aa-tRNA-synth_Ic"/>
</dbReference>
<keyword evidence="2" id="KW-0963">Cytoplasm</keyword>
<sequence>MGDTPSPEEKLHLITRNLQEVLGEDKLKEILKERELKIYWGTATTGKPHVAYFVPMSKIADFLKAGCEVTILFADLHAYLDNMKAPWELLELRASYYENVIKAMLESIGVPLEKLKFIKGTDYQLSKLWVVHPGDLKNSVEVALNKLLDPIREKFNTPALKKLASAAYPDPSKQKPAAKGSAKNSETEEVIPSRLDIRVGKIISVEKHPDADSLYVEKIDVGEAESRTVVSGLVQFVPKEELQDRLVVVLCNLKPQKMRGVESQGMLLCASIEGMNRQVEPLDPPAGSAPGERVFVKGYEKGQPDEELKPKKKVFEKLQADFKISEECIAQWKQTDFMTKLGHISCKSLKGGSIS</sequence>
<dbReference type="GO" id="GO:0005737">
    <property type="term" value="C:cytoplasm"/>
    <property type="evidence" value="ECO:0007669"/>
    <property type="project" value="UniProtKB-SubCell"/>
</dbReference>
<dbReference type="GO" id="GO:0006412">
    <property type="term" value="P:translation"/>
    <property type="evidence" value="ECO:0007669"/>
    <property type="project" value="UniProtKB-KW"/>
</dbReference>
<dbReference type="GO" id="GO:0004812">
    <property type="term" value="F:aminoacyl-tRNA ligase activity"/>
    <property type="evidence" value="ECO:0007669"/>
    <property type="project" value="UniProtKB-KW"/>
</dbReference>
<organism evidence="16 17">
    <name type="scientific">Daubentonia madagascariensis</name>
    <name type="common">Aye-aye</name>
    <name type="synonym">Sciurus madagascariensis</name>
    <dbReference type="NCBI Taxonomy" id="31869"/>
    <lineage>
        <taxon>Eukaryota</taxon>
        <taxon>Metazoa</taxon>
        <taxon>Chordata</taxon>
        <taxon>Craniata</taxon>
        <taxon>Vertebrata</taxon>
        <taxon>Euteleostomi</taxon>
        <taxon>Mammalia</taxon>
        <taxon>Eutheria</taxon>
        <taxon>Euarchontoglires</taxon>
        <taxon>Primates</taxon>
        <taxon>Strepsirrhini</taxon>
        <taxon>Chiromyiformes</taxon>
        <taxon>Daubentoniidae</taxon>
        <taxon>Daubentonia</taxon>
    </lineage>
</organism>
<comment type="subcellular location">
    <subcellularLocation>
        <location evidence="1">Cytoplasm</location>
    </subcellularLocation>
</comment>
<evidence type="ECO:0000256" key="5">
    <source>
        <dbReference type="ARBA" id="ARBA00022741"/>
    </source>
</evidence>
<feature type="region of interest" description="Disordered" evidence="14">
    <location>
        <begin position="166"/>
        <end position="189"/>
    </location>
</feature>
<evidence type="ECO:0000256" key="1">
    <source>
        <dbReference type="ARBA" id="ARBA00004496"/>
    </source>
</evidence>
<comment type="caution">
    <text evidence="16">The sequence shown here is derived from an EMBL/GenBank/DDBJ whole genome shotgun (WGS) entry which is preliminary data.</text>
</comment>
<gene>
    <name evidence="16" type="ORF">WCI35_021150</name>
</gene>
<keyword evidence="7 12" id="KW-0694">RNA-binding</keyword>